<dbReference type="Proteomes" id="UP000221168">
    <property type="component" value="Unassembled WGS sequence"/>
</dbReference>
<dbReference type="PANTHER" id="PTHR24273">
    <property type="entry name" value="FI04643P-RELATED"/>
    <property type="match status" value="1"/>
</dbReference>
<accession>A0A2G1QMN2</accession>
<dbReference type="InterPro" id="IPR003410">
    <property type="entry name" value="HYR_dom"/>
</dbReference>
<comment type="caution">
    <text evidence="3">The sequence shown here is derived from an EMBL/GenBank/DDBJ whole genome shotgun (WGS) entry which is preliminary data.</text>
</comment>
<dbReference type="EMBL" id="PDVP01000006">
    <property type="protein sequence ID" value="PHP66731.1"/>
    <property type="molecule type" value="Genomic_DNA"/>
</dbReference>
<feature type="domain" description="HYR" evidence="2">
    <location>
        <begin position="78"/>
        <end position="156"/>
    </location>
</feature>
<dbReference type="AlphaFoldDB" id="A0A2G1QMN2"/>
<dbReference type="Pfam" id="PF02494">
    <property type="entry name" value="HYR"/>
    <property type="match status" value="3"/>
</dbReference>
<feature type="domain" description="HYR" evidence="2">
    <location>
        <begin position="157"/>
        <end position="239"/>
    </location>
</feature>
<dbReference type="PANTHER" id="PTHR24273:SF32">
    <property type="entry name" value="HYALIN"/>
    <property type="match status" value="1"/>
</dbReference>
<reference evidence="3 4" key="1">
    <citation type="submission" date="2017-10" db="EMBL/GenBank/DDBJ databases">
        <title>Sedimentibacterium mangrovi gen. nov., sp. nov., a novel member of family Phyllobacteriacea isolated from mangrove sediment.</title>
        <authorList>
            <person name="Liao H."/>
            <person name="Tian Y."/>
        </authorList>
    </citation>
    <scope>NUCLEOTIDE SEQUENCE [LARGE SCALE GENOMIC DNA]</scope>
    <source>
        <strain evidence="3 4">X9-2-2</strain>
    </source>
</reference>
<sequence>MLSGLPSDITQPTDAGLATAVVTWTAPTASDNAPGVTLTSTHNPGDAFPLGETTVTYTATDAAGNTATGSFKVTVTDGENPVLSGLPSDITQPTDAGLATAVVTWTAPTASDNAPGVTLTSTHNPGDAFPLGETTVTYTATDAAGNTATGSFKVTVTDGENPVLSGLPTDITQPTDAGLATAVVTWTEPTASDNAPGVTLTSTHTPGDAFPIGETTVTYTATDAAGNTATGSFTVTVTDGENPVLSGLPSDITQPTDAGLATAVVT</sequence>
<feature type="non-terminal residue" evidence="3">
    <location>
        <position position="266"/>
    </location>
</feature>
<feature type="domain" description="HYR" evidence="2">
    <location>
        <begin position="1"/>
        <end position="77"/>
    </location>
</feature>
<dbReference type="InterPro" id="IPR013783">
    <property type="entry name" value="Ig-like_fold"/>
</dbReference>
<evidence type="ECO:0000256" key="1">
    <source>
        <dbReference type="ARBA" id="ARBA00022737"/>
    </source>
</evidence>
<gene>
    <name evidence="3" type="ORF">CSC94_11495</name>
</gene>
<proteinExistence type="predicted"/>
<keyword evidence="1" id="KW-0677">Repeat</keyword>
<evidence type="ECO:0000313" key="4">
    <source>
        <dbReference type="Proteomes" id="UP000221168"/>
    </source>
</evidence>
<name>A0A2G1QMN2_9HYPH</name>
<organism evidence="3 4">
    <name type="scientific">Zhengella mangrovi</name>
    <dbReference type="NCBI Taxonomy" id="1982044"/>
    <lineage>
        <taxon>Bacteria</taxon>
        <taxon>Pseudomonadati</taxon>
        <taxon>Pseudomonadota</taxon>
        <taxon>Alphaproteobacteria</taxon>
        <taxon>Hyphomicrobiales</taxon>
        <taxon>Notoacmeibacteraceae</taxon>
        <taxon>Zhengella</taxon>
    </lineage>
</organism>
<protein>
    <recommendedName>
        <fullName evidence="2">HYR domain-containing protein</fullName>
    </recommendedName>
</protein>
<evidence type="ECO:0000259" key="2">
    <source>
        <dbReference type="PROSITE" id="PS50825"/>
    </source>
</evidence>
<keyword evidence="4" id="KW-1185">Reference proteome</keyword>
<dbReference type="Gene3D" id="2.60.40.10">
    <property type="entry name" value="Immunoglobulins"/>
    <property type="match status" value="3"/>
</dbReference>
<dbReference type="PROSITE" id="PS50825">
    <property type="entry name" value="HYR"/>
    <property type="match status" value="3"/>
</dbReference>
<evidence type="ECO:0000313" key="3">
    <source>
        <dbReference type="EMBL" id="PHP66731.1"/>
    </source>
</evidence>